<protein>
    <recommendedName>
        <fullName evidence="5">Cytoplasmic tRNA 2-thiolation protein 2</fullName>
    </recommendedName>
</protein>
<proteinExistence type="inferred from homology"/>
<accession>A0A9P8FPC3</accession>
<evidence type="ECO:0000313" key="4">
    <source>
        <dbReference type="Proteomes" id="UP000729357"/>
    </source>
</evidence>
<feature type="non-terminal residue" evidence="3">
    <location>
        <position position="380"/>
    </location>
</feature>
<comment type="caution">
    <text evidence="3">The sequence shown here is derived from an EMBL/GenBank/DDBJ whole genome shotgun (WGS) entry which is preliminary data.</text>
</comment>
<sequence>SYHWIAMPTSVPRESALGVCKQCQVHDAVENVRSRPMCKDCFCKYIATKAVKRMEKFRTRFSTAGQQRMLLLPLSMGVSSLALLHCLDEQLKRQIENTGRTGFALQVLHVDMTAVVPEGPSATDLDAIKERYPTHNYTSIPISSVMEVEDVQDLLKQYGIDTPATLNDGIENTNLQSLQNLLQAIPTATARADVLQILLHKLIVDFAKADTCEAIVWGDSTTRLAEKTLAETAKGRGFALAWLVSDGPSPYGIDFYYPLRDLLKKEIHAYARYVNPPLTPLVAPEAPLETVVSAKHSTIDGLMRNYFDAVEKNYPSIVANVVRTTAKLAAPSVGAGDASCSLCGLPLLLTPRTEEGLVAEGKAPPPLCYGCMRSVPMFSP</sequence>
<dbReference type="GO" id="GO:0005829">
    <property type="term" value="C:cytosol"/>
    <property type="evidence" value="ECO:0007669"/>
    <property type="project" value="TreeGrafter"/>
</dbReference>
<dbReference type="PANTHER" id="PTHR20882:SF14">
    <property type="entry name" value="CYTOPLASMIC TRNA 2-THIOLATION PROTEIN 2"/>
    <property type="match status" value="1"/>
</dbReference>
<organism evidence="3 4">
    <name type="scientific">Aureobasidium melanogenum</name>
    <name type="common">Aureobasidium pullulans var. melanogenum</name>
    <dbReference type="NCBI Taxonomy" id="46634"/>
    <lineage>
        <taxon>Eukaryota</taxon>
        <taxon>Fungi</taxon>
        <taxon>Dikarya</taxon>
        <taxon>Ascomycota</taxon>
        <taxon>Pezizomycotina</taxon>
        <taxon>Dothideomycetes</taxon>
        <taxon>Dothideomycetidae</taxon>
        <taxon>Dothideales</taxon>
        <taxon>Saccotheciaceae</taxon>
        <taxon>Aureobasidium</taxon>
    </lineage>
</organism>
<dbReference type="PANTHER" id="PTHR20882">
    <property type="entry name" value="CYTOPLASMIC TRNA 2-THIOLATION PROTEIN 2"/>
    <property type="match status" value="1"/>
</dbReference>
<dbReference type="GO" id="GO:0000049">
    <property type="term" value="F:tRNA binding"/>
    <property type="evidence" value="ECO:0007669"/>
    <property type="project" value="InterPro"/>
</dbReference>
<keyword evidence="1" id="KW-0963">Cytoplasm</keyword>
<name>A0A9P8FPC3_AURME</name>
<dbReference type="InterPro" id="IPR014729">
    <property type="entry name" value="Rossmann-like_a/b/a_fold"/>
</dbReference>
<reference evidence="3" key="2">
    <citation type="submission" date="2021-08" db="EMBL/GenBank/DDBJ databases">
        <authorList>
            <person name="Gostincar C."/>
            <person name="Sun X."/>
            <person name="Song Z."/>
            <person name="Gunde-Cimerman N."/>
        </authorList>
    </citation>
    <scope>NUCLEOTIDE SEQUENCE</scope>
    <source>
        <strain evidence="3">EXF-9298</strain>
    </source>
</reference>
<dbReference type="GO" id="GO:0016783">
    <property type="term" value="F:sulfurtransferase activity"/>
    <property type="evidence" value="ECO:0007669"/>
    <property type="project" value="TreeGrafter"/>
</dbReference>
<feature type="non-terminal residue" evidence="3">
    <location>
        <position position="1"/>
    </location>
</feature>
<dbReference type="AlphaFoldDB" id="A0A9P8FPC3"/>
<gene>
    <name evidence="3" type="ORF">KCU98_g10229</name>
</gene>
<evidence type="ECO:0000313" key="3">
    <source>
        <dbReference type="EMBL" id="KAG9977175.1"/>
    </source>
</evidence>
<keyword evidence="4" id="KW-1185">Reference proteome</keyword>
<reference evidence="3" key="1">
    <citation type="journal article" date="2021" name="J Fungi (Basel)">
        <title>Virulence traits and population genomics of the black yeast Aureobasidium melanogenum.</title>
        <authorList>
            <person name="Cernosa A."/>
            <person name="Sun X."/>
            <person name="Gostincar C."/>
            <person name="Fang C."/>
            <person name="Gunde-Cimerman N."/>
            <person name="Song Z."/>
        </authorList>
    </citation>
    <scope>NUCLEOTIDE SEQUENCE</scope>
    <source>
        <strain evidence="3">EXF-9298</strain>
    </source>
</reference>
<dbReference type="EMBL" id="JAHFXS010001495">
    <property type="protein sequence ID" value="KAG9977175.1"/>
    <property type="molecule type" value="Genomic_DNA"/>
</dbReference>
<keyword evidence="2" id="KW-0819">tRNA processing</keyword>
<dbReference type="HAMAP" id="MF_03054">
    <property type="entry name" value="CTU2"/>
    <property type="match status" value="1"/>
</dbReference>
<evidence type="ECO:0000256" key="1">
    <source>
        <dbReference type="ARBA" id="ARBA00022490"/>
    </source>
</evidence>
<evidence type="ECO:0000256" key="2">
    <source>
        <dbReference type="ARBA" id="ARBA00022694"/>
    </source>
</evidence>
<dbReference type="Pfam" id="PF10288">
    <property type="entry name" value="CTU2"/>
    <property type="match status" value="1"/>
</dbReference>
<evidence type="ECO:0008006" key="5">
    <source>
        <dbReference type="Google" id="ProtNLM"/>
    </source>
</evidence>
<dbReference type="InterPro" id="IPR019407">
    <property type="entry name" value="CTU2"/>
</dbReference>
<dbReference type="SUPFAM" id="SSF52402">
    <property type="entry name" value="Adenine nucleotide alpha hydrolases-like"/>
    <property type="match status" value="1"/>
</dbReference>
<dbReference type="Proteomes" id="UP000729357">
    <property type="component" value="Unassembled WGS sequence"/>
</dbReference>
<dbReference type="GO" id="GO:0002143">
    <property type="term" value="P:tRNA wobble position uridine thiolation"/>
    <property type="evidence" value="ECO:0007669"/>
    <property type="project" value="TreeGrafter"/>
</dbReference>
<dbReference type="Gene3D" id="3.40.50.620">
    <property type="entry name" value="HUPs"/>
    <property type="match status" value="1"/>
</dbReference>